<dbReference type="SUPFAM" id="SSF50729">
    <property type="entry name" value="PH domain-like"/>
    <property type="match status" value="1"/>
</dbReference>
<evidence type="ECO:0000313" key="4">
    <source>
        <dbReference type="Proteomes" id="UP000053424"/>
    </source>
</evidence>
<feature type="domain" description="WH1" evidence="2">
    <location>
        <begin position="21"/>
        <end position="156"/>
    </location>
</feature>
<feature type="compositionally biased region" description="Polar residues" evidence="1">
    <location>
        <begin position="424"/>
        <end position="436"/>
    </location>
</feature>
<dbReference type="InterPro" id="IPR000095">
    <property type="entry name" value="CRIB_dom"/>
</dbReference>
<dbReference type="EMBL" id="KN831814">
    <property type="protein sequence ID" value="KIM35785.1"/>
    <property type="molecule type" value="Genomic_DNA"/>
</dbReference>
<dbReference type="STRING" id="686832.A0A0C3BGD1"/>
<evidence type="ECO:0000256" key="1">
    <source>
        <dbReference type="SAM" id="MobiDB-lite"/>
    </source>
</evidence>
<dbReference type="Proteomes" id="UP000053424">
    <property type="component" value="Unassembled WGS sequence"/>
</dbReference>
<gene>
    <name evidence="3" type="ORF">M413DRAFT_449605</name>
</gene>
<dbReference type="HOGENOM" id="CLU_494367_0_0_1"/>
<dbReference type="Pfam" id="PF00786">
    <property type="entry name" value="PBD"/>
    <property type="match status" value="1"/>
</dbReference>
<keyword evidence="4" id="KW-1185">Reference proteome</keyword>
<organism evidence="3 4">
    <name type="scientific">Hebeloma cylindrosporum</name>
    <dbReference type="NCBI Taxonomy" id="76867"/>
    <lineage>
        <taxon>Eukaryota</taxon>
        <taxon>Fungi</taxon>
        <taxon>Dikarya</taxon>
        <taxon>Basidiomycota</taxon>
        <taxon>Agaricomycotina</taxon>
        <taxon>Agaricomycetes</taxon>
        <taxon>Agaricomycetidae</taxon>
        <taxon>Agaricales</taxon>
        <taxon>Agaricineae</taxon>
        <taxon>Hymenogastraceae</taxon>
        <taxon>Hebeloma</taxon>
    </lineage>
</organism>
<protein>
    <recommendedName>
        <fullName evidence="2">WH1 domain-containing protein</fullName>
    </recommendedName>
</protein>
<accession>A0A0C3BGD1</accession>
<reference evidence="3 4" key="1">
    <citation type="submission" date="2014-04" db="EMBL/GenBank/DDBJ databases">
        <authorList>
            <consortium name="DOE Joint Genome Institute"/>
            <person name="Kuo A."/>
            <person name="Gay G."/>
            <person name="Dore J."/>
            <person name="Kohler A."/>
            <person name="Nagy L.G."/>
            <person name="Floudas D."/>
            <person name="Copeland A."/>
            <person name="Barry K.W."/>
            <person name="Cichocki N."/>
            <person name="Veneault-Fourrey C."/>
            <person name="LaButti K."/>
            <person name="Lindquist E.A."/>
            <person name="Lipzen A."/>
            <person name="Lundell T."/>
            <person name="Morin E."/>
            <person name="Murat C."/>
            <person name="Sun H."/>
            <person name="Tunlid A."/>
            <person name="Henrissat B."/>
            <person name="Grigoriev I.V."/>
            <person name="Hibbett D.S."/>
            <person name="Martin F."/>
            <person name="Nordberg H.P."/>
            <person name="Cantor M.N."/>
            <person name="Hua S.X."/>
        </authorList>
    </citation>
    <scope>NUCLEOTIDE SEQUENCE [LARGE SCALE GENOMIC DNA]</scope>
    <source>
        <strain evidence="4">h7</strain>
    </source>
</reference>
<dbReference type="InterPro" id="IPR036936">
    <property type="entry name" value="CRIB_dom_sf"/>
</dbReference>
<dbReference type="Gene3D" id="3.90.810.10">
    <property type="entry name" value="CRIB domain"/>
    <property type="match status" value="1"/>
</dbReference>
<dbReference type="InterPro" id="IPR000697">
    <property type="entry name" value="WH1/EVH1_dom"/>
</dbReference>
<dbReference type="AlphaFoldDB" id="A0A0C3BGD1"/>
<sequence length="551" mass="60759">MQMPSQINLDAKERSKVKKALPSSSNTIHYAARARIYRAHAGTKKWSYAGIEGALVFSELLNAPSNTLHFQVVDLDGIGGVIWDYEIHDGFALDQEKNVTFFLSFEGDMGGEVRCRFISCFSFIHRSLEMYDWFVFEDDSEAKAFYNHVKNNKDIKPSRPKRSSWMKSISKGGGGNNIDKSMISHPKEGGFVHVAHMSYDADSGFTSKGVDPSWTTFLEGLHGYSGKEVAAADMDFIKDFIRMYSERQKQPVVADSRQRPPPPPPPRSRSHNGTSIPPPLSAQRPPVAHHRLPIPIVEDEISPPAPPPRRPTPPTRAPPTAPERPLPPQPGGPPLSREPEPNQGNSGINNSRPRYSKSPPSPLVLHHSNSRSRSTSSSITPSRSASSTVGASTLGQRQGSQITGPVDRLHEVVQEDEEELLTPEANQTVQLASQNSQSGIAPWILASRTSNAPKKSEDPQFMAHMTSLRRQTHDSDASSTGSAPRLSFMMETRISITSSAFSQSLSVPSPLLVVEFPPTPVFKDEIPEGIMQNVNSRPLYSPTSREFTDWV</sequence>
<feature type="compositionally biased region" description="Polar residues" evidence="1">
    <location>
        <begin position="389"/>
        <end position="403"/>
    </location>
</feature>
<dbReference type="Gene3D" id="2.30.29.30">
    <property type="entry name" value="Pleckstrin-homology domain (PH domain)/Phosphotyrosine-binding domain (PTB)"/>
    <property type="match status" value="1"/>
</dbReference>
<feature type="region of interest" description="Disordered" evidence="1">
    <location>
        <begin position="156"/>
        <end position="179"/>
    </location>
</feature>
<evidence type="ECO:0000313" key="3">
    <source>
        <dbReference type="EMBL" id="KIM35785.1"/>
    </source>
</evidence>
<dbReference type="InterPro" id="IPR011993">
    <property type="entry name" value="PH-like_dom_sf"/>
</dbReference>
<reference evidence="4" key="2">
    <citation type="submission" date="2015-01" db="EMBL/GenBank/DDBJ databases">
        <title>Evolutionary Origins and Diversification of the Mycorrhizal Mutualists.</title>
        <authorList>
            <consortium name="DOE Joint Genome Institute"/>
            <consortium name="Mycorrhizal Genomics Consortium"/>
            <person name="Kohler A."/>
            <person name="Kuo A."/>
            <person name="Nagy L.G."/>
            <person name="Floudas D."/>
            <person name="Copeland A."/>
            <person name="Barry K.W."/>
            <person name="Cichocki N."/>
            <person name="Veneault-Fourrey C."/>
            <person name="LaButti K."/>
            <person name="Lindquist E.A."/>
            <person name="Lipzen A."/>
            <person name="Lundell T."/>
            <person name="Morin E."/>
            <person name="Murat C."/>
            <person name="Riley R."/>
            <person name="Ohm R."/>
            <person name="Sun H."/>
            <person name="Tunlid A."/>
            <person name="Henrissat B."/>
            <person name="Grigoriev I.V."/>
            <person name="Hibbett D.S."/>
            <person name="Martin F."/>
        </authorList>
    </citation>
    <scope>NUCLEOTIDE SEQUENCE [LARGE SCALE GENOMIC DNA]</scope>
    <source>
        <strain evidence="4">h7</strain>
    </source>
</reference>
<dbReference type="PROSITE" id="PS50229">
    <property type="entry name" value="WH1"/>
    <property type="match status" value="1"/>
</dbReference>
<evidence type="ECO:0000259" key="2">
    <source>
        <dbReference type="PROSITE" id="PS50229"/>
    </source>
</evidence>
<feature type="region of interest" description="Disordered" evidence="1">
    <location>
        <begin position="298"/>
        <end position="436"/>
    </location>
</feature>
<feature type="compositionally biased region" description="Pro residues" evidence="1">
    <location>
        <begin position="303"/>
        <end position="333"/>
    </location>
</feature>
<dbReference type="OrthoDB" id="8963340at2759"/>
<feature type="compositionally biased region" description="Low complexity" evidence="1">
    <location>
        <begin position="371"/>
        <end position="388"/>
    </location>
</feature>
<proteinExistence type="predicted"/>
<name>A0A0C3BGD1_HEBCY</name>
<feature type="region of interest" description="Disordered" evidence="1">
    <location>
        <begin position="248"/>
        <end position="286"/>
    </location>
</feature>